<dbReference type="SUPFAM" id="SSF54236">
    <property type="entry name" value="Ubiquitin-like"/>
    <property type="match status" value="1"/>
</dbReference>
<name>A0A6A1VNX5_9ROSI</name>
<dbReference type="InterPro" id="IPR029071">
    <property type="entry name" value="Ubiquitin-like_domsf"/>
</dbReference>
<keyword evidence="1" id="KW-0833">Ubl conjugation pathway</keyword>
<feature type="region of interest" description="Disordered" evidence="2">
    <location>
        <begin position="228"/>
        <end position="256"/>
    </location>
</feature>
<feature type="region of interest" description="Disordered" evidence="2">
    <location>
        <begin position="270"/>
        <end position="300"/>
    </location>
</feature>
<dbReference type="AlphaFoldDB" id="A0A6A1VNX5"/>
<dbReference type="PROSITE" id="PS50330">
    <property type="entry name" value="UIM"/>
    <property type="match status" value="1"/>
</dbReference>
<dbReference type="CDD" id="cd01767">
    <property type="entry name" value="UBX"/>
    <property type="match status" value="1"/>
</dbReference>
<dbReference type="SMART" id="SM00166">
    <property type="entry name" value="UBX"/>
    <property type="match status" value="1"/>
</dbReference>
<dbReference type="OrthoDB" id="1920064at2759"/>
<comment type="caution">
    <text evidence="4">The sequence shown here is derived from an EMBL/GenBank/DDBJ whole genome shotgun (WGS) entry which is preliminary data.</text>
</comment>
<dbReference type="PROSITE" id="PS50033">
    <property type="entry name" value="UBX"/>
    <property type="match status" value="1"/>
</dbReference>
<dbReference type="Pfam" id="PF00789">
    <property type="entry name" value="UBX"/>
    <property type="match status" value="1"/>
</dbReference>
<sequence>MARPSQDAIHAFTTVTGASESLALQKLEVHCSNLVIPLRADFILKNAIYSAVKCGSSCLDSSKISDSVICVCSCIRADNAIKALEEHGGDLNEALNAHFGEVDRHITSPTPAASLQYDFMDRNNPNQPGPHGLLPMIAAARSFKPSLLLDPNYRRDLYNRIGASAFTSHAPFTSHSGEVNEFPQRFTSGVEQPYHSGLRQIGDLSANLSNHAEEEIIQAAIEASKKDIERDHLDQKSSAPNTAEQEKAMREQQVKNDDQEVGYFDLRVSNKNPKINGRELKPGSSSNVKEQLPVSRGSNWDTRKFGNHPPHSKAAFHSQRYLFFFFFSVFESYLRQVHKQENLTATGVSAALIHDLHLFAMKWGEISPEELSEAAMLEAALFGGNPEGTTNRFHHAPYRQSNQEYTSSPNSVPHHPSPFPTSERLLREQQDDEYLASLLADSEKEINALKEAETHNLKEDSSSNKLLEKEEMEGILDAQESSLPLEPALYDENVVTLLVRMPDGSRHGRRFIKSDKLQLLFDFIDAGRVVKSGTYRVVRPYPRRAFGVSDSSLTLSDLGLTSKQEALFLELI</sequence>
<dbReference type="Proteomes" id="UP000516437">
    <property type="component" value="Chromosome 5"/>
</dbReference>
<feature type="compositionally biased region" description="Basic and acidic residues" evidence="2">
    <location>
        <begin position="244"/>
        <end position="256"/>
    </location>
</feature>
<evidence type="ECO:0000256" key="1">
    <source>
        <dbReference type="ARBA" id="ARBA00022786"/>
    </source>
</evidence>
<dbReference type="Gene3D" id="3.10.20.90">
    <property type="entry name" value="Phosphatidylinositol 3-kinase Catalytic Subunit, Chain A, domain 1"/>
    <property type="match status" value="1"/>
</dbReference>
<evidence type="ECO:0000259" key="3">
    <source>
        <dbReference type="PROSITE" id="PS50033"/>
    </source>
</evidence>
<accession>A0A6A1VNX5</accession>
<dbReference type="PANTHER" id="PTHR23322:SF55">
    <property type="entry name" value="PLANT UBX DOMAIN-CONTAINING PROTEIN 9"/>
    <property type="match status" value="1"/>
</dbReference>
<dbReference type="GO" id="GO:0043130">
    <property type="term" value="F:ubiquitin binding"/>
    <property type="evidence" value="ECO:0007669"/>
    <property type="project" value="TreeGrafter"/>
</dbReference>
<organism evidence="4 5">
    <name type="scientific">Morella rubra</name>
    <name type="common">Chinese bayberry</name>
    <dbReference type="NCBI Taxonomy" id="262757"/>
    <lineage>
        <taxon>Eukaryota</taxon>
        <taxon>Viridiplantae</taxon>
        <taxon>Streptophyta</taxon>
        <taxon>Embryophyta</taxon>
        <taxon>Tracheophyta</taxon>
        <taxon>Spermatophyta</taxon>
        <taxon>Magnoliopsida</taxon>
        <taxon>eudicotyledons</taxon>
        <taxon>Gunneridae</taxon>
        <taxon>Pentapetalae</taxon>
        <taxon>rosids</taxon>
        <taxon>fabids</taxon>
        <taxon>Fagales</taxon>
        <taxon>Myricaceae</taxon>
        <taxon>Morella</taxon>
    </lineage>
</organism>
<proteinExistence type="predicted"/>
<dbReference type="InterPro" id="IPR001012">
    <property type="entry name" value="UBX_dom"/>
</dbReference>
<protein>
    <submittedName>
        <fullName evidence="4">FAS-associated factor 1</fullName>
    </submittedName>
</protein>
<evidence type="ECO:0000313" key="4">
    <source>
        <dbReference type="EMBL" id="KAB1214433.1"/>
    </source>
</evidence>
<dbReference type="EMBL" id="RXIC02000023">
    <property type="protein sequence ID" value="KAB1214433.1"/>
    <property type="molecule type" value="Genomic_DNA"/>
</dbReference>
<evidence type="ECO:0000256" key="2">
    <source>
        <dbReference type="SAM" id="MobiDB-lite"/>
    </source>
</evidence>
<reference evidence="4 5" key="1">
    <citation type="journal article" date="2019" name="Plant Biotechnol. J.">
        <title>The red bayberry genome and genetic basis of sex determination.</title>
        <authorList>
            <person name="Jia H.M."/>
            <person name="Jia H.J."/>
            <person name="Cai Q.L."/>
            <person name="Wang Y."/>
            <person name="Zhao H.B."/>
            <person name="Yang W.F."/>
            <person name="Wang G.Y."/>
            <person name="Li Y.H."/>
            <person name="Zhan D.L."/>
            <person name="Shen Y.T."/>
            <person name="Niu Q.F."/>
            <person name="Chang L."/>
            <person name="Qiu J."/>
            <person name="Zhao L."/>
            <person name="Xie H.B."/>
            <person name="Fu W.Y."/>
            <person name="Jin J."/>
            <person name="Li X.W."/>
            <person name="Jiao Y."/>
            <person name="Zhou C.C."/>
            <person name="Tu T."/>
            <person name="Chai C.Y."/>
            <person name="Gao J.L."/>
            <person name="Fan L.J."/>
            <person name="van de Weg E."/>
            <person name="Wang J.Y."/>
            <person name="Gao Z.S."/>
        </authorList>
    </citation>
    <scope>NUCLEOTIDE SEQUENCE [LARGE SCALE GENOMIC DNA]</scope>
    <source>
        <tissue evidence="4">Leaves</tissue>
    </source>
</reference>
<feature type="domain" description="UBX" evidence="3">
    <location>
        <begin position="490"/>
        <end position="568"/>
    </location>
</feature>
<dbReference type="InterPro" id="IPR050730">
    <property type="entry name" value="UBX_domain-protein"/>
</dbReference>
<keyword evidence="5" id="KW-1185">Reference proteome</keyword>
<evidence type="ECO:0000313" key="5">
    <source>
        <dbReference type="Proteomes" id="UP000516437"/>
    </source>
</evidence>
<dbReference type="PANTHER" id="PTHR23322">
    <property type="entry name" value="FAS-ASSOCIATED PROTEIN"/>
    <property type="match status" value="1"/>
</dbReference>
<feature type="region of interest" description="Disordered" evidence="2">
    <location>
        <begin position="401"/>
        <end position="422"/>
    </location>
</feature>
<gene>
    <name evidence="4" type="ORF">CJ030_MR5G003243</name>
</gene>
<dbReference type="InterPro" id="IPR003903">
    <property type="entry name" value="UIM_dom"/>
</dbReference>